<evidence type="ECO:0000313" key="2">
    <source>
        <dbReference type="EMBL" id="OXG02257.1"/>
    </source>
</evidence>
<dbReference type="OrthoDB" id="1376969at2"/>
<comment type="caution">
    <text evidence="2">The sequence shown here is derived from an EMBL/GenBank/DDBJ whole genome shotgun (WGS) entry which is preliminary data.</text>
</comment>
<organism evidence="2 3">
    <name type="scientific">Flavobacterium araucananum</name>
    <dbReference type="NCBI Taxonomy" id="946678"/>
    <lineage>
        <taxon>Bacteria</taxon>
        <taxon>Pseudomonadati</taxon>
        <taxon>Bacteroidota</taxon>
        <taxon>Flavobacteriia</taxon>
        <taxon>Flavobacteriales</taxon>
        <taxon>Flavobacteriaceae</taxon>
        <taxon>Flavobacterium</taxon>
    </lineage>
</organism>
<feature type="signal peptide" evidence="1">
    <location>
        <begin position="1"/>
        <end position="23"/>
    </location>
</feature>
<feature type="chain" id="PRO_5030039158" description="DUF4595 domain-containing protein" evidence="1">
    <location>
        <begin position="24"/>
        <end position="262"/>
    </location>
</feature>
<proteinExistence type="predicted"/>
<dbReference type="Proteomes" id="UP000214684">
    <property type="component" value="Unassembled WGS sequence"/>
</dbReference>
<dbReference type="EMBL" id="MUGS01000044">
    <property type="protein sequence ID" value="OXG02257.1"/>
    <property type="molecule type" value="Genomic_DNA"/>
</dbReference>
<evidence type="ECO:0000313" key="3">
    <source>
        <dbReference type="Proteomes" id="UP000214684"/>
    </source>
</evidence>
<dbReference type="AlphaFoldDB" id="A0A227NX31"/>
<name>A0A227NX31_9FLAO</name>
<accession>A0A227NX31</accession>
<gene>
    <name evidence="2" type="ORF">B0A64_18475</name>
</gene>
<dbReference type="RefSeq" id="WP_089480981.1">
    <property type="nucleotide sequence ID" value="NZ_MUGS01000044.1"/>
</dbReference>
<keyword evidence="1" id="KW-0732">Signal</keyword>
<reference evidence="2 3" key="1">
    <citation type="submission" date="2016-11" db="EMBL/GenBank/DDBJ databases">
        <title>Whole genomes of Flavobacteriaceae.</title>
        <authorList>
            <person name="Stine C."/>
            <person name="Li C."/>
            <person name="Tadesse D."/>
        </authorList>
    </citation>
    <scope>NUCLEOTIDE SEQUENCE [LARGE SCALE GENOMIC DNA]</scope>
    <source>
        <strain evidence="2 3">DSM 24704</strain>
    </source>
</reference>
<protein>
    <recommendedName>
        <fullName evidence="4">DUF4595 domain-containing protein</fullName>
    </recommendedName>
</protein>
<evidence type="ECO:0008006" key="4">
    <source>
        <dbReference type="Google" id="ProtNLM"/>
    </source>
</evidence>
<sequence>MKKNLFYYLPLLLLLLNSCSSEENNDYPNLILPKKIIYKDQNNKIYETTTFTYDGNKIVSVVNSDLYIDFTYDGNRIVKSIQYRNYGESYTEKLYSYSNDKLHKVNLSYSDREREYIYTYNNDIITKQIHNVDNKIGSDENTEDVFIVLNGNIVKSKCNFGNGYDVISNSYYEYDTKNNAFKNVTGLNLLIDQFNFGDEISSPSVNNITRYKVYYIQGSKSTIVFEPSGNVMKYEYNLEGYPIKKTTYDYADQIIEIIEYTY</sequence>
<keyword evidence="3" id="KW-1185">Reference proteome</keyword>
<evidence type="ECO:0000256" key="1">
    <source>
        <dbReference type="SAM" id="SignalP"/>
    </source>
</evidence>